<protein>
    <submittedName>
        <fullName evidence="1">Uncharacterized protein</fullName>
    </submittedName>
</protein>
<sequence length="90" mass="10630">MQRTLSTQAQACIGQDLVSMATALWERLSEHNDELISKLLLMAKIYDALFYYYLLRGELEPDKKRLYRGGPLSKWMERKWGGNWMCVRSR</sequence>
<evidence type="ECO:0000313" key="1">
    <source>
        <dbReference type="EMBL" id="KAK2865766.1"/>
    </source>
</evidence>
<dbReference type="AlphaFoldDB" id="A0AA88NTJ4"/>
<accession>A0AA88NTJ4</accession>
<keyword evidence="2" id="KW-1185">Reference proteome</keyword>
<gene>
    <name evidence="1" type="ORF">Q7C36_001822</name>
</gene>
<evidence type="ECO:0000313" key="2">
    <source>
        <dbReference type="Proteomes" id="UP001187315"/>
    </source>
</evidence>
<organism evidence="1 2">
    <name type="scientific">Tachysurus vachellii</name>
    <name type="common">Darkbarbel catfish</name>
    <name type="synonym">Pelteobagrus vachellii</name>
    <dbReference type="NCBI Taxonomy" id="175792"/>
    <lineage>
        <taxon>Eukaryota</taxon>
        <taxon>Metazoa</taxon>
        <taxon>Chordata</taxon>
        <taxon>Craniata</taxon>
        <taxon>Vertebrata</taxon>
        <taxon>Euteleostomi</taxon>
        <taxon>Actinopterygii</taxon>
        <taxon>Neopterygii</taxon>
        <taxon>Teleostei</taxon>
        <taxon>Ostariophysi</taxon>
        <taxon>Siluriformes</taxon>
        <taxon>Bagridae</taxon>
        <taxon>Tachysurus</taxon>
    </lineage>
</organism>
<proteinExistence type="predicted"/>
<comment type="caution">
    <text evidence="1">The sequence shown here is derived from an EMBL/GenBank/DDBJ whole genome shotgun (WGS) entry which is preliminary data.</text>
</comment>
<dbReference type="EMBL" id="JAVHJS010000002">
    <property type="protein sequence ID" value="KAK2865766.1"/>
    <property type="molecule type" value="Genomic_DNA"/>
</dbReference>
<dbReference type="Proteomes" id="UP001187315">
    <property type="component" value="Unassembled WGS sequence"/>
</dbReference>
<name>A0AA88NTJ4_TACVA</name>
<reference evidence="1" key="1">
    <citation type="submission" date="2023-08" db="EMBL/GenBank/DDBJ databases">
        <title>Pelteobagrus vachellii genome.</title>
        <authorList>
            <person name="Liu H."/>
        </authorList>
    </citation>
    <scope>NUCLEOTIDE SEQUENCE</scope>
    <source>
        <strain evidence="1">PRFRI_2022a</strain>
        <tissue evidence="1">Muscle</tissue>
    </source>
</reference>